<sequence length="115" mass="12395">MSAAATLATFKAPLDACRGPVAIDVQEEGRPLLVSEHDYCGGAAWIPELDRGDVVELDGPGVDAGLYRVDVVDRHQRRDVFVRDLRPSADVVLQTCVSQTQLVLVALSKVPDRGV</sequence>
<proteinExistence type="predicted"/>
<dbReference type="AlphaFoldDB" id="A0A0U4B852"/>
<reference evidence="1 2" key="1">
    <citation type="journal article" date="1991" name="Int. J. Syst. Bacteriol.">
        <title>Description of the erythromycin-producing bacterium Arthrobacter sp. strain NRRL B-3381 as Aeromicrobium erythreum gen. nov., sp. nov.</title>
        <authorList>
            <person name="Miller E.S."/>
            <person name="Woese C.R."/>
            <person name="Brenner S."/>
        </authorList>
    </citation>
    <scope>NUCLEOTIDE SEQUENCE [LARGE SCALE GENOMIC DNA]</scope>
    <source>
        <strain evidence="1 2">AR18</strain>
    </source>
</reference>
<protein>
    <recommendedName>
        <fullName evidence="3">Sortase</fullName>
    </recommendedName>
</protein>
<evidence type="ECO:0000313" key="1">
    <source>
        <dbReference type="EMBL" id="ALX04036.1"/>
    </source>
</evidence>
<evidence type="ECO:0000313" key="2">
    <source>
        <dbReference type="Proteomes" id="UP000067689"/>
    </source>
</evidence>
<dbReference type="Proteomes" id="UP000067689">
    <property type="component" value="Chromosome"/>
</dbReference>
<gene>
    <name evidence="1" type="ORF">AERYTH_04650</name>
</gene>
<keyword evidence="2" id="KW-1185">Reference proteome</keyword>
<name>A0A0U4B852_9ACTN</name>
<organism evidence="1 2">
    <name type="scientific">Aeromicrobium erythreum</name>
    <dbReference type="NCBI Taxonomy" id="2041"/>
    <lineage>
        <taxon>Bacteria</taxon>
        <taxon>Bacillati</taxon>
        <taxon>Actinomycetota</taxon>
        <taxon>Actinomycetes</taxon>
        <taxon>Propionibacteriales</taxon>
        <taxon>Nocardioidaceae</taxon>
        <taxon>Aeromicrobium</taxon>
    </lineage>
</organism>
<dbReference type="EMBL" id="CP011502">
    <property type="protein sequence ID" value="ALX04036.1"/>
    <property type="molecule type" value="Genomic_DNA"/>
</dbReference>
<dbReference type="PATRIC" id="fig|2041.4.peg.966"/>
<dbReference type="KEGG" id="aer:AERYTH_04650"/>
<evidence type="ECO:0008006" key="3">
    <source>
        <dbReference type="Google" id="ProtNLM"/>
    </source>
</evidence>
<accession>A0A0U4B852</accession>